<comment type="caution">
    <text evidence="1">The sequence shown here is derived from an EMBL/GenBank/DDBJ whole genome shotgun (WGS) entry which is preliminary data.</text>
</comment>
<evidence type="ECO:0000313" key="2">
    <source>
        <dbReference type="Proteomes" id="UP001302274"/>
    </source>
</evidence>
<reference evidence="1 2" key="1">
    <citation type="submission" date="2023-11" db="EMBL/GenBank/DDBJ databases">
        <title>A Novel Polar Bacteriovorax (B. antarcticus) Isolated from the Biocrust in Antarctica.</title>
        <authorList>
            <person name="Mun W."/>
            <person name="Choi S.Y."/>
            <person name="Mitchell R.J."/>
        </authorList>
    </citation>
    <scope>NUCLEOTIDE SEQUENCE [LARGE SCALE GENOMIC DNA]</scope>
    <source>
        <strain evidence="1 2">PP10</strain>
    </source>
</reference>
<dbReference type="Gene3D" id="1.25.10.10">
    <property type="entry name" value="Leucine-rich Repeat Variant"/>
    <property type="match status" value="1"/>
</dbReference>
<protein>
    <submittedName>
        <fullName evidence="1">Uncharacterized protein</fullName>
    </submittedName>
</protein>
<accession>A0ABU5VX61</accession>
<dbReference type="Proteomes" id="UP001302274">
    <property type="component" value="Unassembled WGS sequence"/>
</dbReference>
<organism evidence="1 2">
    <name type="scientific">Bacteriovorax antarcticus</name>
    <dbReference type="NCBI Taxonomy" id="3088717"/>
    <lineage>
        <taxon>Bacteria</taxon>
        <taxon>Pseudomonadati</taxon>
        <taxon>Bdellovibrionota</taxon>
        <taxon>Bacteriovoracia</taxon>
        <taxon>Bacteriovoracales</taxon>
        <taxon>Bacteriovoracaceae</taxon>
        <taxon>Bacteriovorax</taxon>
    </lineage>
</organism>
<keyword evidence="2" id="KW-1185">Reference proteome</keyword>
<sequence>MFAEEYLAVVRECRDEEKQFQFLKEDKPGVAIELAKSKNVAPRILDILTRHVSITVRHEVAKNRITPLETLKRLSEDKDMLVRDYARRTLHATYPDL</sequence>
<name>A0ABU5VX61_9BACT</name>
<dbReference type="InterPro" id="IPR011989">
    <property type="entry name" value="ARM-like"/>
</dbReference>
<gene>
    <name evidence="1" type="ORF">SHI21_11980</name>
</gene>
<evidence type="ECO:0000313" key="1">
    <source>
        <dbReference type="EMBL" id="MEA9356933.1"/>
    </source>
</evidence>
<proteinExistence type="predicted"/>
<dbReference type="EMBL" id="JAYGJQ010000002">
    <property type="protein sequence ID" value="MEA9356933.1"/>
    <property type="molecule type" value="Genomic_DNA"/>
</dbReference>
<dbReference type="RefSeq" id="WP_323576827.1">
    <property type="nucleotide sequence ID" value="NZ_JAYGJQ010000002.1"/>
</dbReference>